<keyword evidence="3" id="KW-0812">Transmembrane</keyword>
<evidence type="ECO:0000259" key="4">
    <source>
        <dbReference type="Pfam" id="PF01645"/>
    </source>
</evidence>
<dbReference type="InterPro" id="IPR002932">
    <property type="entry name" value="Glu_synthdom"/>
</dbReference>
<dbReference type="OrthoDB" id="9758182at2"/>
<comment type="similarity">
    <text evidence="1 2">Belongs to the glutamate synthase family.</text>
</comment>
<feature type="domain" description="Glutamate synthase" evidence="4">
    <location>
        <begin position="128"/>
        <end position="502"/>
    </location>
</feature>
<dbReference type="GO" id="GO:0006537">
    <property type="term" value="P:glutamate biosynthetic process"/>
    <property type="evidence" value="ECO:0007669"/>
    <property type="project" value="InterPro"/>
</dbReference>
<dbReference type="SUPFAM" id="SSF51395">
    <property type="entry name" value="FMN-linked oxidoreductases"/>
    <property type="match status" value="1"/>
</dbReference>
<sequence>MGRESWKLRAFLDNWFGIDFLLILILLVPGLVFTYLFFYDRKQKEHSVLRNYPVLGKVRYFLEKIGPELRQYLFHNDREGKPFSRNDYESIVKRGKYLQDLIGFGSERDFDQPGYYIQNALFPKQEEEMRIDHKPRVKTKKYDLQHDGLFYRKEERVDSDQSPYLLADSDAVVIGEGCDHPFVVKGLVGMSAMSYGSLGEQAITALSEGLGMARGSWMNTGEGGLSPYHLKGDVDLVMQIGPGLFGVRDREGRLDWEELRRKGQMDPVKAIELKLGQGAKLRGGHVDGSKINPEIAEIRKIPPFESVDSPNRFREFDDLPTLFSFLEKIRRCTGKPVGIKIVVGGPEAANQLAAHMKKTGAGPDFITVDGGEGGTGASFQDLADSVGLPNKSALMITDTALRNHGVRNRVKLIASGKLITPDQISIALGMGADLVNIARGMMISVGCIQALKCHTNDCPVGVATTDSKLQRGLVVEEKKYRVANYVLSLRKGLFRVAAAAGTKSPVELDRHHVVYKDERGAVWELEDGQKSTRKEHPGLPA</sequence>
<dbReference type="PANTHER" id="PTHR43819">
    <property type="entry name" value="ARCHAEAL-TYPE GLUTAMATE SYNTHASE [NADPH]"/>
    <property type="match status" value="1"/>
</dbReference>
<feature type="transmembrane region" description="Helical" evidence="3">
    <location>
        <begin position="20"/>
        <end position="39"/>
    </location>
</feature>
<dbReference type="Pfam" id="PF01645">
    <property type="entry name" value="Glu_synthase"/>
    <property type="match status" value="1"/>
</dbReference>
<dbReference type="AlphaFoldDB" id="A0A235B9P7"/>
<reference evidence="5 6" key="1">
    <citation type="submission" date="2017-07" db="EMBL/GenBank/DDBJ databases">
        <title>The genome sequence of Paludifilum halophilum highlights mechanisms for microbial adaptation to high salt environemnts.</title>
        <authorList>
            <person name="Belbahri L."/>
        </authorList>
    </citation>
    <scope>NUCLEOTIDE SEQUENCE [LARGE SCALE GENOMIC DNA]</scope>
    <source>
        <strain evidence="5 6">DSM 102817</strain>
    </source>
</reference>
<name>A0A235B9P7_9BACL</name>
<keyword evidence="6" id="KW-1185">Reference proteome</keyword>
<keyword evidence="3" id="KW-0472">Membrane</keyword>
<protein>
    <recommendedName>
        <fullName evidence="4">Glutamate synthase domain-containing protein</fullName>
    </recommendedName>
</protein>
<dbReference type="InterPro" id="IPR024188">
    <property type="entry name" value="GltB"/>
</dbReference>
<evidence type="ECO:0000313" key="5">
    <source>
        <dbReference type="EMBL" id="OYD09028.1"/>
    </source>
</evidence>
<keyword evidence="3" id="KW-1133">Transmembrane helix</keyword>
<dbReference type="EMBL" id="NOWF01000002">
    <property type="protein sequence ID" value="OYD09028.1"/>
    <property type="molecule type" value="Genomic_DNA"/>
</dbReference>
<evidence type="ECO:0000313" key="6">
    <source>
        <dbReference type="Proteomes" id="UP000215459"/>
    </source>
</evidence>
<evidence type="ECO:0000256" key="1">
    <source>
        <dbReference type="ARBA" id="ARBA00009716"/>
    </source>
</evidence>
<dbReference type="CDD" id="cd02808">
    <property type="entry name" value="GltS_FMN"/>
    <property type="match status" value="1"/>
</dbReference>
<dbReference type="InterPro" id="IPR013785">
    <property type="entry name" value="Aldolase_TIM"/>
</dbReference>
<evidence type="ECO:0000256" key="2">
    <source>
        <dbReference type="PIRNR" id="PIRNR006429"/>
    </source>
</evidence>
<accession>A0A235B9P7</accession>
<dbReference type="PIRSF" id="PIRSF500060">
    <property type="entry name" value="UCP500060"/>
    <property type="match status" value="1"/>
</dbReference>
<comment type="caution">
    <text evidence="5">The sequence shown here is derived from an EMBL/GenBank/DDBJ whole genome shotgun (WGS) entry which is preliminary data.</text>
</comment>
<dbReference type="InterPro" id="IPR027283">
    <property type="entry name" value="YerD"/>
</dbReference>
<dbReference type="GO" id="GO:0015930">
    <property type="term" value="F:glutamate synthase activity"/>
    <property type="evidence" value="ECO:0007669"/>
    <property type="project" value="InterPro"/>
</dbReference>
<evidence type="ECO:0000256" key="3">
    <source>
        <dbReference type="SAM" id="Phobius"/>
    </source>
</evidence>
<dbReference type="PANTHER" id="PTHR43819:SF1">
    <property type="entry name" value="ARCHAEAL-TYPE GLUTAMATE SYNTHASE [NADPH]"/>
    <property type="match status" value="1"/>
</dbReference>
<dbReference type="Proteomes" id="UP000215459">
    <property type="component" value="Unassembled WGS sequence"/>
</dbReference>
<proteinExistence type="inferred from homology"/>
<dbReference type="PIRSF" id="PIRSF006429">
    <property type="entry name" value="GOGAT_lg_2"/>
    <property type="match status" value="1"/>
</dbReference>
<dbReference type="Gene3D" id="3.20.20.70">
    <property type="entry name" value="Aldolase class I"/>
    <property type="match status" value="1"/>
</dbReference>
<organism evidence="5 6">
    <name type="scientific">Paludifilum halophilum</name>
    <dbReference type="NCBI Taxonomy" id="1642702"/>
    <lineage>
        <taxon>Bacteria</taxon>
        <taxon>Bacillati</taxon>
        <taxon>Bacillota</taxon>
        <taxon>Bacilli</taxon>
        <taxon>Bacillales</taxon>
        <taxon>Thermoactinomycetaceae</taxon>
        <taxon>Paludifilum</taxon>
    </lineage>
</organism>
<gene>
    <name evidence="5" type="ORF">CHM34_04440</name>
</gene>